<feature type="non-terminal residue" evidence="2">
    <location>
        <position position="86"/>
    </location>
</feature>
<dbReference type="EMBL" id="KZ994867">
    <property type="protein sequence ID" value="RKO91873.1"/>
    <property type="molecule type" value="Genomic_DNA"/>
</dbReference>
<evidence type="ECO:0000259" key="1">
    <source>
        <dbReference type="Pfam" id="PF17919"/>
    </source>
</evidence>
<organism evidence="2 3">
    <name type="scientific">Blyttiomyces helicus</name>
    <dbReference type="NCBI Taxonomy" id="388810"/>
    <lineage>
        <taxon>Eukaryota</taxon>
        <taxon>Fungi</taxon>
        <taxon>Fungi incertae sedis</taxon>
        <taxon>Chytridiomycota</taxon>
        <taxon>Chytridiomycota incertae sedis</taxon>
        <taxon>Chytridiomycetes</taxon>
        <taxon>Chytridiomycetes incertae sedis</taxon>
        <taxon>Blyttiomyces</taxon>
    </lineage>
</organism>
<dbReference type="Proteomes" id="UP000269721">
    <property type="component" value="Unassembled WGS sequence"/>
</dbReference>
<evidence type="ECO:0000313" key="2">
    <source>
        <dbReference type="EMBL" id="RKO91873.1"/>
    </source>
</evidence>
<feature type="non-terminal residue" evidence="2">
    <location>
        <position position="1"/>
    </location>
</feature>
<name>A0A4P9WIX8_9FUNG</name>
<protein>
    <recommendedName>
        <fullName evidence="1">Reverse transcriptase/retrotransposon-derived protein RNase H-like domain-containing protein</fullName>
    </recommendedName>
</protein>
<keyword evidence="3" id="KW-1185">Reference proteome</keyword>
<dbReference type="Pfam" id="PF17919">
    <property type="entry name" value="RT_RNaseH_2"/>
    <property type="match status" value="1"/>
</dbReference>
<dbReference type="AlphaFoldDB" id="A0A4P9WIX8"/>
<gene>
    <name evidence="2" type="ORF">BDK51DRAFT_2613</name>
</gene>
<feature type="domain" description="Reverse transcriptase/retrotransposon-derived protein RNase H-like" evidence="1">
    <location>
        <begin position="2"/>
        <end position="85"/>
    </location>
</feature>
<proteinExistence type="predicted"/>
<dbReference type="InterPro" id="IPR043502">
    <property type="entry name" value="DNA/RNA_pol_sf"/>
</dbReference>
<sequence length="86" mass="9556">QEAVFVGLKRDAVSAPTLAPGNPYAPSYVFSDARGFAIGGYTPSEKLDPFLRPIFIWSCKMNSAETLYPVHEQEPQALVKFLQHSR</sequence>
<reference evidence="3" key="1">
    <citation type="journal article" date="2018" name="Nat. Microbiol.">
        <title>Leveraging single-cell genomics to expand the fungal tree of life.</title>
        <authorList>
            <person name="Ahrendt S.R."/>
            <person name="Quandt C.A."/>
            <person name="Ciobanu D."/>
            <person name="Clum A."/>
            <person name="Salamov A."/>
            <person name="Andreopoulos B."/>
            <person name="Cheng J.F."/>
            <person name="Woyke T."/>
            <person name="Pelin A."/>
            <person name="Henrissat B."/>
            <person name="Reynolds N.K."/>
            <person name="Benny G.L."/>
            <person name="Smith M.E."/>
            <person name="James T.Y."/>
            <person name="Grigoriev I.V."/>
        </authorList>
    </citation>
    <scope>NUCLEOTIDE SEQUENCE [LARGE SCALE GENOMIC DNA]</scope>
</reference>
<evidence type="ECO:0000313" key="3">
    <source>
        <dbReference type="Proteomes" id="UP000269721"/>
    </source>
</evidence>
<dbReference type="InterPro" id="IPR041577">
    <property type="entry name" value="RT_RNaseH_2"/>
</dbReference>
<dbReference type="SUPFAM" id="SSF56672">
    <property type="entry name" value="DNA/RNA polymerases"/>
    <property type="match status" value="1"/>
</dbReference>
<accession>A0A4P9WIX8</accession>